<evidence type="ECO:0000313" key="4">
    <source>
        <dbReference type="EMBL" id="HIU68736.1"/>
    </source>
</evidence>
<evidence type="ECO:0000256" key="2">
    <source>
        <dbReference type="ARBA" id="ARBA00023136"/>
    </source>
</evidence>
<comment type="caution">
    <text evidence="4">The sequence shown here is derived from an EMBL/GenBank/DDBJ whole genome shotgun (WGS) entry which is preliminary data.</text>
</comment>
<dbReference type="GO" id="GO:0009847">
    <property type="term" value="P:spore germination"/>
    <property type="evidence" value="ECO:0007669"/>
    <property type="project" value="InterPro"/>
</dbReference>
<keyword evidence="2 3" id="KW-0472">Membrane</keyword>
<dbReference type="PANTHER" id="PTHR22550:SF5">
    <property type="entry name" value="LEUCINE ZIPPER PROTEIN 4"/>
    <property type="match status" value="1"/>
</dbReference>
<comment type="similarity">
    <text evidence="1">Belongs to the GerABKA family.</text>
</comment>
<dbReference type="EMBL" id="DVNM01000012">
    <property type="protein sequence ID" value="HIU68736.1"/>
    <property type="molecule type" value="Genomic_DNA"/>
</dbReference>
<name>A0A9D1SNN8_9FIRM</name>
<dbReference type="Pfam" id="PF03323">
    <property type="entry name" value="GerA"/>
    <property type="match status" value="1"/>
</dbReference>
<feature type="transmembrane region" description="Helical" evidence="3">
    <location>
        <begin position="408"/>
        <end position="431"/>
    </location>
</feature>
<protein>
    <submittedName>
        <fullName evidence="4">Spore germination protein</fullName>
    </submittedName>
</protein>
<dbReference type="InterPro" id="IPR004995">
    <property type="entry name" value="Spore_Ger"/>
</dbReference>
<dbReference type="InterPro" id="IPR050768">
    <property type="entry name" value="UPF0353/GerABKA_families"/>
</dbReference>
<sequence length="488" mass="53961">MENLYPDLKQNKTRFEKDFADCSDFLLREIKISGRDALMLAMDGLVNSNNVAELVMRPVLESDLPHETPNTLFEALKTAKIAATEMNEAQTFEDVQYFLMSGFVAVLVDGCPRALCLGTQGWNKRMTSESSNEAMSKGAKESFVESINDNKALVRRRLKTPHLKFRQLKLGQETQTPVVIAYMDDKADKSIVDGVEMRLKSSNLETVLDYGCLHPFIDSDVRTFFSSVGVTERPDTLCSKLLEGRVAVMVEGSPFTMYVPYLFSDNFQSFDDYDNPPFYAGFIRLLKYMSFFASIFLPGLFVAVGTYHLELLPTQMIYHIAAAEVMTPFSLTTESIITFLLYEVMREAGLRLPKTIGHAVSIIGAIVIGEATVSAGLIGAPTLIIVAITAISSYVVYPLYESTAVLRLISIVVGGVTGIYGIVLLACLLGVSACSIGPFGVPYSAPITPFSKDSAPDIFIRESWKKLRLRRVKIQDLRGASVDADKKL</sequence>
<dbReference type="PANTHER" id="PTHR22550">
    <property type="entry name" value="SPORE GERMINATION PROTEIN"/>
    <property type="match status" value="1"/>
</dbReference>
<reference evidence="4" key="1">
    <citation type="submission" date="2020-10" db="EMBL/GenBank/DDBJ databases">
        <authorList>
            <person name="Gilroy R."/>
        </authorList>
    </citation>
    <scope>NUCLEOTIDE SEQUENCE</scope>
    <source>
        <strain evidence="4">CHK176-6737</strain>
    </source>
</reference>
<proteinExistence type="inferred from homology"/>
<reference evidence="4" key="2">
    <citation type="journal article" date="2021" name="PeerJ">
        <title>Extensive microbial diversity within the chicken gut microbiome revealed by metagenomics and culture.</title>
        <authorList>
            <person name="Gilroy R."/>
            <person name="Ravi A."/>
            <person name="Getino M."/>
            <person name="Pursley I."/>
            <person name="Horton D.L."/>
            <person name="Alikhan N.F."/>
            <person name="Baker D."/>
            <person name="Gharbi K."/>
            <person name="Hall N."/>
            <person name="Watson M."/>
            <person name="Adriaenssens E.M."/>
            <person name="Foster-Nyarko E."/>
            <person name="Jarju S."/>
            <person name="Secka A."/>
            <person name="Antonio M."/>
            <person name="Oren A."/>
            <person name="Chaudhuri R.R."/>
            <person name="La Ragione R."/>
            <person name="Hildebrand F."/>
            <person name="Pallen M.J."/>
        </authorList>
    </citation>
    <scope>NUCLEOTIDE SEQUENCE</scope>
    <source>
        <strain evidence="4">CHK176-6737</strain>
    </source>
</reference>
<feature type="transmembrane region" description="Helical" evidence="3">
    <location>
        <begin position="363"/>
        <end position="396"/>
    </location>
</feature>
<accession>A0A9D1SNN8</accession>
<gene>
    <name evidence="4" type="ORF">IAD23_02110</name>
</gene>
<organism evidence="4 5">
    <name type="scientific">Candidatus Scybalenecus merdavium</name>
    <dbReference type="NCBI Taxonomy" id="2840939"/>
    <lineage>
        <taxon>Bacteria</taxon>
        <taxon>Bacillati</taxon>
        <taxon>Bacillota</taxon>
        <taxon>Clostridia</taxon>
        <taxon>Eubacteriales</taxon>
        <taxon>Oscillospiraceae</taxon>
        <taxon>Oscillospiraceae incertae sedis</taxon>
        <taxon>Candidatus Scybalenecus</taxon>
    </lineage>
</organism>
<dbReference type="GO" id="GO:0016020">
    <property type="term" value="C:membrane"/>
    <property type="evidence" value="ECO:0007669"/>
    <property type="project" value="InterPro"/>
</dbReference>
<feature type="transmembrane region" description="Helical" evidence="3">
    <location>
        <begin position="285"/>
        <end position="304"/>
    </location>
</feature>
<dbReference type="PIRSF" id="PIRSF005690">
    <property type="entry name" value="GerBA"/>
    <property type="match status" value="1"/>
</dbReference>
<evidence type="ECO:0000256" key="1">
    <source>
        <dbReference type="ARBA" id="ARBA00005278"/>
    </source>
</evidence>
<dbReference type="Proteomes" id="UP000824125">
    <property type="component" value="Unassembled WGS sequence"/>
</dbReference>
<feature type="transmembrane region" description="Helical" evidence="3">
    <location>
        <begin position="316"/>
        <end position="342"/>
    </location>
</feature>
<evidence type="ECO:0000313" key="5">
    <source>
        <dbReference type="Proteomes" id="UP000824125"/>
    </source>
</evidence>
<keyword evidence="3" id="KW-1133">Transmembrane helix</keyword>
<evidence type="ECO:0000256" key="3">
    <source>
        <dbReference type="SAM" id="Phobius"/>
    </source>
</evidence>
<keyword evidence="3" id="KW-0812">Transmembrane</keyword>
<dbReference type="AlphaFoldDB" id="A0A9D1SNN8"/>